<evidence type="ECO:0000313" key="3">
    <source>
        <dbReference type="Proteomes" id="UP001157161"/>
    </source>
</evidence>
<organism evidence="2 3">
    <name type="scientific">Litorihabitans aurantiacus</name>
    <dbReference type="NCBI Taxonomy" id="1930061"/>
    <lineage>
        <taxon>Bacteria</taxon>
        <taxon>Bacillati</taxon>
        <taxon>Actinomycetota</taxon>
        <taxon>Actinomycetes</taxon>
        <taxon>Micrococcales</taxon>
        <taxon>Beutenbergiaceae</taxon>
        <taxon>Litorihabitans</taxon>
    </lineage>
</organism>
<protein>
    <submittedName>
        <fullName evidence="2">Polyphosphate glucokinase</fullName>
    </submittedName>
</protein>
<comment type="caution">
    <text evidence="2">The sequence shown here is derived from an EMBL/GenBank/DDBJ whole genome shotgun (WGS) entry which is preliminary data.</text>
</comment>
<accession>A0AA38CNY4</accession>
<dbReference type="AlphaFoldDB" id="A0AA38CNY4"/>
<dbReference type="SUPFAM" id="SSF53067">
    <property type="entry name" value="Actin-like ATPase domain"/>
    <property type="match status" value="1"/>
</dbReference>
<dbReference type="RefSeq" id="WP_284250350.1">
    <property type="nucleotide sequence ID" value="NZ_BSUM01000001.1"/>
</dbReference>
<dbReference type="InterPro" id="IPR043129">
    <property type="entry name" value="ATPase_NBD"/>
</dbReference>
<evidence type="ECO:0000256" key="1">
    <source>
        <dbReference type="ARBA" id="ARBA00006479"/>
    </source>
</evidence>
<evidence type="ECO:0000313" key="2">
    <source>
        <dbReference type="EMBL" id="GMA31553.1"/>
    </source>
</evidence>
<dbReference type="Proteomes" id="UP001157161">
    <property type="component" value="Unassembled WGS sequence"/>
</dbReference>
<dbReference type="InterPro" id="IPR000600">
    <property type="entry name" value="ROK"/>
</dbReference>
<dbReference type="PANTHER" id="PTHR18964">
    <property type="entry name" value="ROK (REPRESSOR, ORF, KINASE) FAMILY"/>
    <property type="match status" value="1"/>
</dbReference>
<dbReference type="Gene3D" id="3.30.420.40">
    <property type="match status" value="2"/>
</dbReference>
<reference evidence="2" key="1">
    <citation type="journal article" date="2014" name="Int. J. Syst. Evol. Microbiol.">
        <title>Complete genome sequence of Corynebacterium casei LMG S-19264T (=DSM 44701T), isolated from a smear-ripened cheese.</title>
        <authorList>
            <consortium name="US DOE Joint Genome Institute (JGI-PGF)"/>
            <person name="Walter F."/>
            <person name="Albersmeier A."/>
            <person name="Kalinowski J."/>
            <person name="Ruckert C."/>
        </authorList>
    </citation>
    <scope>NUCLEOTIDE SEQUENCE</scope>
    <source>
        <strain evidence="2">NBRC 112290</strain>
    </source>
</reference>
<name>A0AA38CNY4_9MICO</name>
<gene>
    <name evidence="2" type="ORF">GCM10025875_15450</name>
</gene>
<reference evidence="2" key="2">
    <citation type="submission" date="2023-02" db="EMBL/GenBank/DDBJ databases">
        <authorList>
            <person name="Sun Q."/>
            <person name="Mori K."/>
        </authorList>
    </citation>
    <scope>NUCLEOTIDE SEQUENCE</scope>
    <source>
        <strain evidence="2">NBRC 112290</strain>
    </source>
</reference>
<dbReference type="Pfam" id="PF00480">
    <property type="entry name" value="ROK"/>
    <property type="match status" value="1"/>
</dbReference>
<dbReference type="NCBIfam" id="NF045942">
    <property type="entry name" value="PolPhglucPhase"/>
    <property type="match status" value="1"/>
</dbReference>
<comment type="similarity">
    <text evidence="1">Belongs to the ROK (NagC/XylR) family.</text>
</comment>
<keyword evidence="3" id="KW-1185">Reference proteome</keyword>
<dbReference type="EMBL" id="BSUM01000001">
    <property type="protein sequence ID" value="GMA31553.1"/>
    <property type="molecule type" value="Genomic_DNA"/>
</dbReference>
<proteinExistence type="inferred from homology"/>
<sequence>MAKKHALALGIDVGGSGIKGAPVDLTTGEFAADRIRIPTPVPATPAAVGSVLGELTSSFTLPKDTPVGLTFPAIIKNGVAKSAANVDDAWIGTDVAEVARRATGLRAVVANDADAAGFGEVVYGAAREQKGLVLVITLGTGIGSAMIHDGVLIPNAELGHLEIDGFDAESRASSGVREREGWSFEEWAPRLQRYFAHVEFLFSPDLFVVGGGISKKHKEFLPLLDLRTPIVPAKLRNAAGIVGAASLAARQAS</sequence>
<dbReference type="PANTHER" id="PTHR18964:SF146">
    <property type="entry name" value="POLYPHOSPHATE GLUCOKINASE"/>
    <property type="match status" value="1"/>
</dbReference>
<dbReference type="CDD" id="cd24058">
    <property type="entry name" value="ASKHA_NBD_ROK_PPGK"/>
    <property type="match status" value="1"/>
</dbReference>